<feature type="domain" description="Ubiquitin-like protease family profile" evidence="5">
    <location>
        <begin position="579"/>
        <end position="753"/>
    </location>
</feature>
<evidence type="ECO:0000313" key="7">
    <source>
        <dbReference type="Proteomes" id="UP000286921"/>
    </source>
</evidence>
<comment type="similarity">
    <text evidence="1">Belongs to the peptidase C48 family.</text>
</comment>
<keyword evidence="3" id="KW-0378">Hydrolase</keyword>
<dbReference type="PROSITE" id="PS50600">
    <property type="entry name" value="ULP_PROTEASE"/>
    <property type="match status" value="1"/>
</dbReference>
<reference evidence="6 7" key="1">
    <citation type="submission" date="2016-09" db="EMBL/GenBank/DDBJ databases">
        <title>Aspergillus awamori IFM 58123T.</title>
        <authorList>
            <person name="Kusuya Y."/>
            <person name="Shimizu M."/>
            <person name="Takahashi H."/>
            <person name="Yaguchi T."/>
        </authorList>
    </citation>
    <scope>NUCLEOTIDE SEQUENCE [LARGE SCALE GENOMIC DNA]</scope>
    <source>
        <strain evidence="6 7">IFM 58123</strain>
    </source>
</reference>
<organism evidence="6 7">
    <name type="scientific">Aspergillus awamori</name>
    <name type="common">Black koji mold</name>
    <dbReference type="NCBI Taxonomy" id="105351"/>
    <lineage>
        <taxon>Eukaryota</taxon>
        <taxon>Fungi</taxon>
        <taxon>Dikarya</taxon>
        <taxon>Ascomycota</taxon>
        <taxon>Pezizomycotina</taxon>
        <taxon>Eurotiomycetes</taxon>
        <taxon>Eurotiomycetidae</taxon>
        <taxon>Eurotiales</taxon>
        <taxon>Aspergillaceae</taxon>
        <taxon>Aspergillus</taxon>
    </lineage>
</organism>
<protein>
    <recommendedName>
        <fullName evidence="5">Ubiquitin-like protease family profile domain-containing protein</fullName>
    </recommendedName>
</protein>
<dbReference type="STRING" id="105351.A0A401L810"/>
<name>A0A401L810_ASPAW</name>
<keyword evidence="7" id="KW-1185">Reference proteome</keyword>
<keyword evidence="2" id="KW-0645">Protease</keyword>
<dbReference type="GO" id="GO:0019783">
    <property type="term" value="F:ubiquitin-like protein peptidase activity"/>
    <property type="evidence" value="ECO:0007669"/>
    <property type="project" value="UniProtKB-ARBA"/>
</dbReference>
<dbReference type="Gene3D" id="3.40.395.10">
    <property type="entry name" value="Adenoviral Proteinase, Chain A"/>
    <property type="match status" value="1"/>
</dbReference>
<dbReference type="InterPro" id="IPR003653">
    <property type="entry name" value="Peptidase_C48_C"/>
</dbReference>
<dbReference type="SUPFAM" id="SSF54001">
    <property type="entry name" value="Cysteine proteinases"/>
    <property type="match status" value="1"/>
</dbReference>
<gene>
    <name evidence="6" type="ORF">AAWM_10485</name>
</gene>
<sequence>MLFNSIDPTEELAPTLDEVIDLLRVFVLKVVACAAINLQDVPEFSRIMRQLCKEAPHAAQAIAGAIQEQKISPPKTQGPNLRVAPYPSKRRRSLGVDPSYRPSKVTKRKNCCLETADGSDHQPVFDPVQKKITSNAEELSRGEEEPLDESNQIRVVRSAPPSYHSFLQDDTQDGRKAVHWESTSLESVVTGSSEATSDSSGSVTFTPREIPASSPGRNSPSTAVANSNNVTSGKHASESFSLQTEGLQRDRMRKAPGIANASNSPASETTFKELIFSLVKTIYELCNFKAGPPETACQSVLQSLREGRSYSNEWSDGATWMRMLGMGSSQQNKVTVSNMLIYIGIWEWFYHQVKDVQKSFGVGGNGSLGERKAKTQVLNEMQNSLQNSGAPPAAQEKWISKIGAVTLEENASAIHSKDSPPSVIAMAKSQQRSRIRTLLHRGKRLSTKLVKQLGRGILFHPKIWDYTKMSEEKLDDWINHTREDSKQKELWDILSPQLDQLVEKGSPDLQAFYDNLRKKELVTEKEINEMKMCYPLDSDALPEGKLEDAVMHLKKLVSSKVLGKDTLDTTDSIAVDGSKELTCDIFDRLRPTEWLDEWTIYLAMKISDRPPYVRFDTSILLEDQPEEITKDRIIKEVTSESSDCEVIEVRKTTPLAEWAKKIVKEQQSVQEKLVHFRPINYRNHFTLLEINAREGVIRHYDSLANHGIKETVISRLVTKEFDSFGFRYEEVETPQQQDGWSCGIRVIWNFRQLCYGIPIGSWEERLNPEPLLLEIVEGMEASVQGNAMRKYR</sequence>
<accession>A0A401L810</accession>
<dbReference type="EMBL" id="BDHI01000029">
    <property type="protein sequence ID" value="GCB27600.1"/>
    <property type="molecule type" value="Genomic_DNA"/>
</dbReference>
<dbReference type="GO" id="GO:0006508">
    <property type="term" value="P:proteolysis"/>
    <property type="evidence" value="ECO:0007669"/>
    <property type="project" value="UniProtKB-KW"/>
</dbReference>
<feature type="region of interest" description="Disordered" evidence="4">
    <location>
        <begin position="188"/>
        <end position="248"/>
    </location>
</feature>
<dbReference type="GO" id="GO:0008234">
    <property type="term" value="F:cysteine-type peptidase activity"/>
    <property type="evidence" value="ECO:0007669"/>
    <property type="project" value="InterPro"/>
</dbReference>
<evidence type="ECO:0000256" key="3">
    <source>
        <dbReference type="ARBA" id="ARBA00022801"/>
    </source>
</evidence>
<dbReference type="Proteomes" id="UP000286921">
    <property type="component" value="Unassembled WGS sequence"/>
</dbReference>
<evidence type="ECO:0000313" key="6">
    <source>
        <dbReference type="EMBL" id="GCB27600.1"/>
    </source>
</evidence>
<evidence type="ECO:0000256" key="2">
    <source>
        <dbReference type="ARBA" id="ARBA00022670"/>
    </source>
</evidence>
<proteinExistence type="inferred from homology"/>
<evidence type="ECO:0000256" key="1">
    <source>
        <dbReference type="ARBA" id="ARBA00005234"/>
    </source>
</evidence>
<comment type="caution">
    <text evidence="6">The sequence shown here is derived from an EMBL/GenBank/DDBJ whole genome shotgun (WGS) entry which is preliminary data.</text>
</comment>
<evidence type="ECO:0000256" key="4">
    <source>
        <dbReference type="SAM" id="MobiDB-lite"/>
    </source>
</evidence>
<evidence type="ECO:0000259" key="5">
    <source>
        <dbReference type="PROSITE" id="PS50600"/>
    </source>
</evidence>
<feature type="compositionally biased region" description="Low complexity" evidence="4">
    <location>
        <begin position="189"/>
        <end position="204"/>
    </location>
</feature>
<dbReference type="InterPro" id="IPR038765">
    <property type="entry name" value="Papain-like_cys_pep_sf"/>
</dbReference>
<dbReference type="Pfam" id="PF02902">
    <property type="entry name" value="Peptidase_C48"/>
    <property type="match status" value="1"/>
</dbReference>
<dbReference type="AlphaFoldDB" id="A0A401L810"/>
<feature type="compositionally biased region" description="Polar residues" evidence="4">
    <location>
        <begin position="215"/>
        <end position="246"/>
    </location>
</feature>
<feature type="region of interest" description="Disordered" evidence="4">
    <location>
        <begin position="68"/>
        <end position="108"/>
    </location>
</feature>